<protein>
    <submittedName>
        <fullName evidence="3">DNA-binding response regulator</fullName>
    </submittedName>
</protein>
<dbReference type="InterPro" id="IPR007492">
    <property type="entry name" value="LytTR_DNA-bd_dom"/>
</dbReference>
<dbReference type="SMART" id="SM00448">
    <property type="entry name" value="REC"/>
    <property type="match status" value="1"/>
</dbReference>
<reference evidence="4" key="1">
    <citation type="submission" date="2016-04" db="EMBL/GenBank/DDBJ databases">
        <authorList>
            <person name="Chen L."/>
            <person name="Zhuang W."/>
            <person name="Wang G."/>
        </authorList>
    </citation>
    <scope>NUCLEOTIDE SEQUENCE [LARGE SCALE GENOMIC DNA]</scope>
    <source>
        <strain evidence="4">208</strain>
    </source>
</reference>
<dbReference type="SMART" id="SM00850">
    <property type="entry name" value="LytTR"/>
    <property type="match status" value="1"/>
</dbReference>
<evidence type="ECO:0000313" key="4">
    <source>
        <dbReference type="Proteomes" id="UP000192276"/>
    </source>
</evidence>
<dbReference type="InterPro" id="IPR001789">
    <property type="entry name" value="Sig_transdc_resp-reg_receiver"/>
</dbReference>
<feature type="modified residue" description="4-aspartylphosphate" evidence="1">
    <location>
        <position position="54"/>
    </location>
</feature>
<gene>
    <name evidence="3" type="ORF">A4R26_16610</name>
</gene>
<keyword evidence="4" id="KW-1185">Reference proteome</keyword>
<feature type="domain" description="Response regulatory" evidence="2">
    <location>
        <begin position="3"/>
        <end position="114"/>
    </location>
</feature>
<accession>A0A1V9FZ01</accession>
<name>A0A1V9FZ01_9BACT</name>
<comment type="caution">
    <text evidence="3">The sequence shown here is derived from an EMBL/GenBank/DDBJ whole genome shotgun (WGS) entry which is preliminary data.</text>
</comment>
<dbReference type="PROSITE" id="PS50110">
    <property type="entry name" value="RESPONSE_REGULATORY"/>
    <property type="match status" value="1"/>
</dbReference>
<dbReference type="InterPro" id="IPR051271">
    <property type="entry name" value="2C-system_Tx_regulators"/>
</dbReference>
<evidence type="ECO:0000313" key="3">
    <source>
        <dbReference type="EMBL" id="OQP63599.1"/>
    </source>
</evidence>
<dbReference type="GO" id="GO:0003677">
    <property type="term" value="F:DNA binding"/>
    <property type="evidence" value="ECO:0007669"/>
    <property type="project" value="UniProtKB-KW"/>
</dbReference>
<dbReference type="SUPFAM" id="SSF52172">
    <property type="entry name" value="CheY-like"/>
    <property type="match status" value="1"/>
</dbReference>
<evidence type="ECO:0000256" key="1">
    <source>
        <dbReference type="PROSITE-ProRule" id="PRU00169"/>
    </source>
</evidence>
<dbReference type="PANTHER" id="PTHR45526">
    <property type="entry name" value="TRANSCRIPTIONAL REGULATORY PROTEIN DPIA"/>
    <property type="match status" value="1"/>
</dbReference>
<dbReference type="GO" id="GO:0000156">
    <property type="term" value="F:phosphorelay response regulator activity"/>
    <property type="evidence" value="ECO:0007669"/>
    <property type="project" value="TreeGrafter"/>
</dbReference>
<organism evidence="3 4">
    <name type="scientific">Niastella populi</name>
    <dbReference type="NCBI Taxonomy" id="550983"/>
    <lineage>
        <taxon>Bacteria</taxon>
        <taxon>Pseudomonadati</taxon>
        <taxon>Bacteroidota</taxon>
        <taxon>Chitinophagia</taxon>
        <taxon>Chitinophagales</taxon>
        <taxon>Chitinophagaceae</taxon>
        <taxon>Niastella</taxon>
    </lineage>
</organism>
<dbReference type="Gene3D" id="2.40.50.1020">
    <property type="entry name" value="LytTr DNA-binding domain"/>
    <property type="match status" value="1"/>
</dbReference>
<dbReference type="InterPro" id="IPR011006">
    <property type="entry name" value="CheY-like_superfamily"/>
</dbReference>
<dbReference type="Proteomes" id="UP000192276">
    <property type="component" value="Unassembled WGS sequence"/>
</dbReference>
<dbReference type="OrthoDB" id="9787344at2"/>
<dbReference type="PANTHER" id="PTHR45526:SF1">
    <property type="entry name" value="TRANSCRIPTIONAL REGULATORY PROTEIN DCUR-RELATED"/>
    <property type="match status" value="1"/>
</dbReference>
<dbReference type="Gene3D" id="3.40.50.2300">
    <property type="match status" value="1"/>
</dbReference>
<keyword evidence="3" id="KW-0238">DNA-binding</keyword>
<keyword evidence="1" id="KW-0597">Phosphoprotein</keyword>
<dbReference type="AlphaFoldDB" id="A0A1V9FZ01"/>
<dbReference type="Pfam" id="PF00072">
    <property type="entry name" value="Response_reg"/>
    <property type="match status" value="1"/>
</dbReference>
<dbReference type="EMBL" id="LWBP01000100">
    <property type="protein sequence ID" value="OQP63599.1"/>
    <property type="molecule type" value="Genomic_DNA"/>
</dbReference>
<proteinExistence type="predicted"/>
<sequence length="238" mass="27666">MIKCLAVDDEALSLDLLEDNIKRIPFLHLVQRCRNAYEAMDVLRREQIDLIFLDIQMPGVTGTQFLQSLTYKPVVIFITAFKKYALEGFELDVLDYLVKPVTFERFLRAVNKAADFCTLKKQGLPSAAVQPTNDYFFVNVEYSLVKIAVQEITHMESIRDYMKIYLLKNDKPVITKLAMKSLADKLPPTRFVRVHKSFMVSIDKITFIRKNRVYIGEHVIPVSDFYKEELHRAISHKL</sequence>
<evidence type="ECO:0000259" key="2">
    <source>
        <dbReference type="PROSITE" id="PS50110"/>
    </source>
</evidence>
<dbReference type="STRING" id="550983.A4R26_16610"/>
<dbReference type="Pfam" id="PF04397">
    <property type="entry name" value="LytTR"/>
    <property type="match status" value="1"/>
</dbReference>
<dbReference type="RefSeq" id="WP_081163674.1">
    <property type="nucleotide sequence ID" value="NZ_LWBP01000100.1"/>
</dbReference>